<keyword evidence="1" id="KW-0472">Membrane</keyword>
<feature type="chain" id="PRO_5045042729" evidence="2">
    <location>
        <begin position="21"/>
        <end position="279"/>
    </location>
</feature>
<feature type="transmembrane region" description="Helical" evidence="1">
    <location>
        <begin position="213"/>
        <end position="234"/>
    </location>
</feature>
<dbReference type="Proteomes" id="UP001642520">
    <property type="component" value="Unassembled WGS sequence"/>
</dbReference>
<protein>
    <submittedName>
        <fullName evidence="3">Uncharacterized protein</fullName>
    </submittedName>
</protein>
<accession>A0ABP1PG89</accession>
<evidence type="ECO:0000256" key="2">
    <source>
        <dbReference type="SAM" id="SignalP"/>
    </source>
</evidence>
<feature type="signal peptide" evidence="2">
    <location>
        <begin position="1"/>
        <end position="20"/>
    </location>
</feature>
<keyword evidence="1" id="KW-1133">Transmembrane helix</keyword>
<keyword evidence="4" id="KW-1185">Reference proteome</keyword>
<evidence type="ECO:0000313" key="4">
    <source>
        <dbReference type="Proteomes" id="UP001642520"/>
    </source>
</evidence>
<organism evidence="3 4">
    <name type="scientific">Xylocopa violacea</name>
    <name type="common">Violet carpenter bee</name>
    <name type="synonym">Apis violacea</name>
    <dbReference type="NCBI Taxonomy" id="135666"/>
    <lineage>
        <taxon>Eukaryota</taxon>
        <taxon>Metazoa</taxon>
        <taxon>Ecdysozoa</taxon>
        <taxon>Arthropoda</taxon>
        <taxon>Hexapoda</taxon>
        <taxon>Insecta</taxon>
        <taxon>Pterygota</taxon>
        <taxon>Neoptera</taxon>
        <taxon>Endopterygota</taxon>
        <taxon>Hymenoptera</taxon>
        <taxon>Apocrita</taxon>
        <taxon>Aculeata</taxon>
        <taxon>Apoidea</taxon>
        <taxon>Anthophila</taxon>
        <taxon>Apidae</taxon>
        <taxon>Xylocopa</taxon>
        <taxon>Xylocopa</taxon>
    </lineage>
</organism>
<proteinExistence type="predicted"/>
<evidence type="ECO:0000313" key="3">
    <source>
        <dbReference type="EMBL" id="CAL7952241.1"/>
    </source>
</evidence>
<sequence length="279" mass="32347">MMVTSTLLVFKIFLLNGILAEWIDMPQFSDEKKVYRMPIVKQDHFYKFAPKYIENQFPYVYQNVTYKSIKSVQTAVNESEEYDFYTVTKLPNTENVFVTDTEKYDETTVPLMVKQEEDKDKCYNESFTSYDTELLNHLPVDLLKNVHHILKSQPTSSEGKIQFLKTFENTLITEIETRLANSVMINREKRGTEHYDHGYDHEHATGFPSIEGALMAISFLTFAVYLVRLVMLLFRNINNPPSTTTGATLLLGRRKKSINKFDDEIAIILGSLHSFSSKF</sequence>
<keyword evidence="2" id="KW-0732">Signal</keyword>
<gene>
    <name evidence="3" type="ORF">XYLVIOL_LOCUS10952</name>
</gene>
<evidence type="ECO:0000256" key="1">
    <source>
        <dbReference type="SAM" id="Phobius"/>
    </source>
</evidence>
<comment type="caution">
    <text evidence="3">The sequence shown here is derived from an EMBL/GenBank/DDBJ whole genome shotgun (WGS) entry which is preliminary data.</text>
</comment>
<keyword evidence="1" id="KW-0812">Transmembrane</keyword>
<dbReference type="EMBL" id="CAXAJV020001301">
    <property type="protein sequence ID" value="CAL7952241.1"/>
    <property type="molecule type" value="Genomic_DNA"/>
</dbReference>
<reference evidence="3 4" key="1">
    <citation type="submission" date="2024-08" db="EMBL/GenBank/DDBJ databases">
        <authorList>
            <person name="Will J Nash"/>
            <person name="Angela Man"/>
            <person name="Seanna McTaggart"/>
            <person name="Kendall Baker"/>
            <person name="Tom Barker"/>
            <person name="Leah Catchpole"/>
            <person name="Alex Durrant"/>
            <person name="Karim Gharbi"/>
            <person name="Naomi Irish"/>
            <person name="Gemy Kaithakottil"/>
            <person name="Debby Ku"/>
            <person name="Aaliyah Providence"/>
            <person name="Felix Shaw"/>
            <person name="David Swarbreck"/>
            <person name="Chris Watkins"/>
            <person name="Ann M. McCartney"/>
            <person name="Giulio Formenti"/>
            <person name="Alice Mouton"/>
            <person name="Noel Vella"/>
            <person name="Bjorn M von Reumont"/>
            <person name="Adriana Vella"/>
            <person name="Wilfried Haerty"/>
        </authorList>
    </citation>
    <scope>NUCLEOTIDE SEQUENCE [LARGE SCALE GENOMIC DNA]</scope>
</reference>
<name>A0ABP1PG89_XYLVO</name>